<organism evidence="3 4">
    <name type="scientific">Nothobranchius furzeri</name>
    <name type="common">Turquoise killifish</name>
    <dbReference type="NCBI Taxonomy" id="105023"/>
    <lineage>
        <taxon>Eukaryota</taxon>
        <taxon>Metazoa</taxon>
        <taxon>Chordata</taxon>
        <taxon>Craniata</taxon>
        <taxon>Vertebrata</taxon>
        <taxon>Euteleostomi</taxon>
        <taxon>Actinopterygii</taxon>
        <taxon>Neopterygii</taxon>
        <taxon>Teleostei</taxon>
        <taxon>Neoteleostei</taxon>
        <taxon>Acanthomorphata</taxon>
        <taxon>Ovalentaria</taxon>
        <taxon>Atherinomorphae</taxon>
        <taxon>Cyprinodontiformes</taxon>
        <taxon>Nothobranchiidae</taxon>
        <taxon>Nothobranchius</taxon>
    </lineage>
</organism>
<evidence type="ECO:0000313" key="4">
    <source>
        <dbReference type="Proteomes" id="UP000694548"/>
    </source>
</evidence>
<dbReference type="Proteomes" id="UP000694548">
    <property type="component" value="Unassembled WGS sequence"/>
</dbReference>
<dbReference type="GeneTree" id="ENSGT00940000177238"/>
<reference evidence="3" key="2">
    <citation type="submission" date="2025-09" db="UniProtKB">
        <authorList>
            <consortium name="Ensembl"/>
        </authorList>
    </citation>
    <scope>IDENTIFICATION</scope>
</reference>
<dbReference type="Gene3D" id="2.30.30.850">
    <property type="match status" value="1"/>
</dbReference>
<proteinExistence type="predicted"/>
<feature type="compositionally biased region" description="Polar residues" evidence="1">
    <location>
        <begin position="8"/>
        <end position="21"/>
    </location>
</feature>
<evidence type="ECO:0008006" key="5">
    <source>
        <dbReference type="Google" id="ProtNLM"/>
    </source>
</evidence>
<accession>A0A8C6PJK6</accession>
<evidence type="ECO:0000313" key="3">
    <source>
        <dbReference type="Ensembl" id="ENSNFUP00015043939.1"/>
    </source>
</evidence>
<feature type="region of interest" description="Disordered" evidence="1">
    <location>
        <begin position="1"/>
        <end position="21"/>
    </location>
</feature>
<dbReference type="AlphaFoldDB" id="A0A8C6PJK6"/>
<dbReference type="PANTHER" id="PTHR10424">
    <property type="entry name" value="VIRAL ENVELOPE PROTEIN"/>
    <property type="match status" value="1"/>
</dbReference>
<dbReference type="Gene3D" id="1.10.287.210">
    <property type="match status" value="1"/>
</dbReference>
<keyword evidence="2" id="KW-0812">Transmembrane</keyword>
<sequence length="432" mass="49353">MKMVILSKESQTANTRPVSSPVLQDKTPAVKPGDWVFIKVIKRKNWTSPKWEGPFQLLRWTRPTNYSASTNAFISKGVHLLRLTGKDPFCIAVSCSNSMTRLGRSTCDDTLSGDGWVVRSRTKKHWLTLWFDAPDYITMNVTLLSLVMTGRPYYPPWESNEHALEVPSIMGMETPEGYIWKCGSSLYLYLPRDWCGTCSLARLQPSSYVITEEGTVLMRTPELDRNKREFKPVKVFRPFSSDNSYRPLYNDSKGTLYTLFPQLGTASLMKRMNEVWWTLENITTVLSEMTSFLADNPKQAMRTMLMQHQLALDILFASEGGLCAKIGEHCCIYLPSSRENWTLIHDHVKQIGDFLKSNESTGGSWSFMSWLVSGNWNQLLLKFLAPFIVILVMICLVLGCVITCLKNMVSKLMTNALVQYTLLRQREELEED</sequence>
<keyword evidence="2" id="KW-0472">Membrane</keyword>
<keyword evidence="4" id="KW-1185">Reference proteome</keyword>
<dbReference type="InterPro" id="IPR018154">
    <property type="entry name" value="TLV/ENV_coat_polyprotein"/>
</dbReference>
<dbReference type="Ensembl" id="ENSNFUT00015045854.1">
    <property type="protein sequence ID" value="ENSNFUP00015043939.1"/>
    <property type="gene ID" value="ENSNFUG00015020941.1"/>
</dbReference>
<keyword evidence="2" id="KW-1133">Transmembrane helix</keyword>
<dbReference type="SUPFAM" id="SSF58069">
    <property type="entry name" value="Virus ectodomain"/>
    <property type="match status" value="1"/>
</dbReference>
<name>A0A8C6PJK6_NOTFU</name>
<reference evidence="3" key="1">
    <citation type="submission" date="2025-08" db="UniProtKB">
        <authorList>
            <consortium name="Ensembl"/>
        </authorList>
    </citation>
    <scope>IDENTIFICATION</scope>
</reference>
<evidence type="ECO:0000256" key="1">
    <source>
        <dbReference type="SAM" id="MobiDB-lite"/>
    </source>
</evidence>
<dbReference type="Pfam" id="PF00429">
    <property type="entry name" value="TLV_coat"/>
    <property type="match status" value="1"/>
</dbReference>
<feature type="transmembrane region" description="Helical" evidence="2">
    <location>
        <begin position="383"/>
        <end position="405"/>
    </location>
</feature>
<protein>
    <recommendedName>
        <fullName evidence="5">Murine leukemia virus integrase C-terminal domain-containing protein</fullName>
    </recommendedName>
</protein>
<evidence type="ECO:0000256" key="2">
    <source>
        <dbReference type="SAM" id="Phobius"/>
    </source>
</evidence>